<dbReference type="AlphaFoldDB" id="F4RAL5"/>
<dbReference type="RefSeq" id="XP_007406229.1">
    <property type="nucleotide sequence ID" value="XM_007406167.1"/>
</dbReference>
<proteinExistence type="predicted"/>
<dbReference type="Proteomes" id="UP000001072">
    <property type="component" value="Unassembled WGS sequence"/>
</dbReference>
<dbReference type="KEGG" id="mlr:MELLADRAFT_103116"/>
<accession>F4RAL5</accession>
<gene>
    <name evidence="1" type="ORF">MELLADRAFT_103116</name>
</gene>
<organism evidence="2">
    <name type="scientific">Melampsora larici-populina (strain 98AG31 / pathotype 3-4-7)</name>
    <name type="common">Poplar leaf rust fungus</name>
    <dbReference type="NCBI Taxonomy" id="747676"/>
    <lineage>
        <taxon>Eukaryota</taxon>
        <taxon>Fungi</taxon>
        <taxon>Dikarya</taxon>
        <taxon>Basidiomycota</taxon>
        <taxon>Pucciniomycotina</taxon>
        <taxon>Pucciniomycetes</taxon>
        <taxon>Pucciniales</taxon>
        <taxon>Melampsoraceae</taxon>
        <taxon>Melampsora</taxon>
    </lineage>
</organism>
<protein>
    <submittedName>
        <fullName evidence="1">Uncharacterized protein</fullName>
    </submittedName>
</protein>
<keyword evidence="2" id="KW-1185">Reference proteome</keyword>
<dbReference type="GeneID" id="18921878"/>
<dbReference type="VEuPathDB" id="FungiDB:MELLADRAFT_103116"/>
<evidence type="ECO:0000313" key="1">
    <source>
        <dbReference type="EMBL" id="EGG10760.1"/>
    </source>
</evidence>
<dbReference type="EMBL" id="GL883094">
    <property type="protein sequence ID" value="EGG10760.1"/>
    <property type="molecule type" value="Genomic_DNA"/>
</dbReference>
<name>F4RAL5_MELLP</name>
<sequence>MLKRKAQNIKLRLLNLRPVQATLRYVRKGYPSDTLVLLGKGKENDDREIYPWVARQACRRNQWCTQVTSADNGTSGNGGHWIWNRCLNSHDLRGHVGSGRGEPAATKKTLVKSNQSRYSPGFQPGFNRVYRIITITPQKGVSW</sequence>
<dbReference type="InParanoid" id="F4RAL5"/>
<dbReference type="HOGENOM" id="CLU_1806592_0_0_1"/>
<reference evidence="2" key="1">
    <citation type="journal article" date="2011" name="Proc. Natl. Acad. Sci. U.S.A.">
        <title>Obligate biotrophy features unraveled by the genomic analysis of rust fungi.</title>
        <authorList>
            <person name="Duplessis S."/>
            <person name="Cuomo C.A."/>
            <person name="Lin Y.-C."/>
            <person name="Aerts A."/>
            <person name="Tisserant E."/>
            <person name="Veneault-Fourrey C."/>
            <person name="Joly D.L."/>
            <person name="Hacquard S."/>
            <person name="Amselem J."/>
            <person name="Cantarel B.L."/>
            <person name="Chiu R."/>
            <person name="Coutinho P.M."/>
            <person name="Feau N."/>
            <person name="Field M."/>
            <person name="Frey P."/>
            <person name="Gelhaye E."/>
            <person name="Goldberg J."/>
            <person name="Grabherr M.G."/>
            <person name="Kodira C.D."/>
            <person name="Kohler A."/>
            <person name="Kuees U."/>
            <person name="Lindquist E.A."/>
            <person name="Lucas S.M."/>
            <person name="Mago R."/>
            <person name="Mauceli E."/>
            <person name="Morin E."/>
            <person name="Murat C."/>
            <person name="Pangilinan J.L."/>
            <person name="Park R."/>
            <person name="Pearson M."/>
            <person name="Quesneville H."/>
            <person name="Rouhier N."/>
            <person name="Sakthikumar S."/>
            <person name="Salamov A.A."/>
            <person name="Schmutz J."/>
            <person name="Selles B."/>
            <person name="Shapiro H."/>
            <person name="Tanguay P."/>
            <person name="Tuskan G.A."/>
            <person name="Henrissat B."/>
            <person name="Van de Peer Y."/>
            <person name="Rouze P."/>
            <person name="Ellis J.G."/>
            <person name="Dodds P.N."/>
            <person name="Schein J.E."/>
            <person name="Zhong S."/>
            <person name="Hamelin R.C."/>
            <person name="Grigoriev I.V."/>
            <person name="Szabo L.J."/>
            <person name="Martin F."/>
        </authorList>
    </citation>
    <scope>NUCLEOTIDE SEQUENCE [LARGE SCALE GENOMIC DNA]</scope>
    <source>
        <strain evidence="2">98AG31 / pathotype 3-4-7</strain>
    </source>
</reference>
<evidence type="ECO:0000313" key="2">
    <source>
        <dbReference type="Proteomes" id="UP000001072"/>
    </source>
</evidence>